<organism evidence="3 4">
    <name type="scientific">Actinocorallia aurantiaca</name>
    <dbReference type="NCBI Taxonomy" id="46204"/>
    <lineage>
        <taxon>Bacteria</taxon>
        <taxon>Bacillati</taxon>
        <taxon>Actinomycetota</taxon>
        <taxon>Actinomycetes</taxon>
        <taxon>Streptosporangiales</taxon>
        <taxon>Thermomonosporaceae</taxon>
        <taxon>Actinocorallia</taxon>
    </lineage>
</organism>
<proteinExistence type="predicted"/>
<evidence type="ECO:0000313" key="3">
    <source>
        <dbReference type="EMBL" id="GAA2719081.1"/>
    </source>
</evidence>
<dbReference type="EMBL" id="BAAATZ010000002">
    <property type="protein sequence ID" value="GAA2719081.1"/>
    <property type="molecule type" value="Genomic_DNA"/>
</dbReference>
<keyword evidence="1" id="KW-0472">Membrane</keyword>
<keyword evidence="1" id="KW-0812">Transmembrane</keyword>
<feature type="transmembrane region" description="Helical" evidence="1">
    <location>
        <begin position="62"/>
        <end position="83"/>
    </location>
</feature>
<protein>
    <recommendedName>
        <fullName evidence="2">DUF2157 domain-containing protein</fullName>
    </recommendedName>
</protein>
<feature type="domain" description="DUF2157" evidence="2">
    <location>
        <begin position="32"/>
        <end position="167"/>
    </location>
</feature>
<name>A0ABN3TV05_9ACTN</name>
<feature type="transmembrane region" description="Helical" evidence="1">
    <location>
        <begin position="304"/>
        <end position="325"/>
    </location>
</feature>
<feature type="transmembrane region" description="Helical" evidence="1">
    <location>
        <begin position="332"/>
        <end position="352"/>
    </location>
</feature>
<comment type="caution">
    <text evidence="3">The sequence shown here is derived from an EMBL/GenBank/DDBJ whole genome shotgun (WGS) entry which is preliminary data.</text>
</comment>
<evidence type="ECO:0000313" key="4">
    <source>
        <dbReference type="Proteomes" id="UP001501842"/>
    </source>
</evidence>
<reference evidence="3 4" key="1">
    <citation type="journal article" date="2019" name="Int. J. Syst. Evol. Microbiol.">
        <title>The Global Catalogue of Microorganisms (GCM) 10K type strain sequencing project: providing services to taxonomists for standard genome sequencing and annotation.</title>
        <authorList>
            <consortium name="The Broad Institute Genomics Platform"/>
            <consortium name="The Broad Institute Genome Sequencing Center for Infectious Disease"/>
            <person name="Wu L."/>
            <person name="Ma J."/>
        </authorList>
    </citation>
    <scope>NUCLEOTIDE SEQUENCE [LARGE SCALE GENOMIC DNA]</scope>
    <source>
        <strain evidence="3 4">JCM 8201</strain>
    </source>
</reference>
<feature type="transmembrane region" description="Helical" evidence="1">
    <location>
        <begin position="192"/>
        <end position="212"/>
    </location>
</feature>
<sequence>MTGHPPSAILAGMDTVHISPKRLAWLRGELAAWEADGLIDGDAAAGIQARYAASRRFALERLALVLGAAFVGVGLLWTVAANYERLSPMARFAGIVVIWLVAVVAAELLASRFPGALPASVRVIAVAAAGGVVFQTAQSLHVPAGSPELLGAWAGGALAYAYATRGRAPLVVAVGLSVGWYAWWAAENAGSHGVVAVAMLVAAVFATAVALLHERWTPAFAAVWRPAGVLLALVGLYVAAFPDRDFRTTGALWTGAAVAVVLAAVSVWRSSARGEIAVMLGILGAGFLLTVWDPSGSMTSPSGAMLVRAVAGIVGYVLAAAWFAFLGTSKALPGVVPLAAGALVVFVTTQSFAIFAPLFSGAALFLVLGVVFLGTGVLAQRGRRLIMEVSR</sequence>
<keyword evidence="4" id="KW-1185">Reference proteome</keyword>
<feature type="transmembrane region" description="Helical" evidence="1">
    <location>
        <begin position="170"/>
        <end position="186"/>
    </location>
</feature>
<gene>
    <name evidence="3" type="ORF">GCM10010439_03820</name>
</gene>
<accession>A0ABN3TV05</accession>
<dbReference type="Proteomes" id="UP001501842">
    <property type="component" value="Unassembled WGS sequence"/>
</dbReference>
<dbReference type="Pfam" id="PF09925">
    <property type="entry name" value="DUF2157"/>
    <property type="match status" value="1"/>
</dbReference>
<feature type="transmembrane region" description="Helical" evidence="1">
    <location>
        <begin position="358"/>
        <end position="379"/>
    </location>
</feature>
<feature type="transmembrane region" description="Helical" evidence="1">
    <location>
        <begin position="219"/>
        <end position="239"/>
    </location>
</feature>
<dbReference type="InterPro" id="IPR018677">
    <property type="entry name" value="DUF2157"/>
</dbReference>
<feature type="transmembrane region" description="Helical" evidence="1">
    <location>
        <begin position="89"/>
        <end position="109"/>
    </location>
</feature>
<feature type="transmembrane region" description="Helical" evidence="1">
    <location>
        <begin position="251"/>
        <end position="269"/>
    </location>
</feature>
<keyword evidence="1" id="KW-1133">Transmembrane helix</keyword>
<evidence type="ECO:0000259" key="2">
    <source>
        <dbReference type="Pfam" id="PF09925"/>
    </source>
</evidence>
<feature type="transmembrane region" description="Helical" evidence="1">
    <location>
        <begin position="276"/>
        <end position="292"/>
    </location>
</feature>
<evidence type="ECO:0000256" key="1">
    <source>
        <dbReference type="SAM" id="Phobius"/>
    </source>
</evidence>